<dbReference type="SFLD" id="SFLDG01135">
    <property type="entry name" value="C1.5.6:_HAD__Beta-PGM__Phospha"/>
    <property type="match status" value="1"/>
</dbReference>
<dbReference type="InterPro" id="IPR036412">
    <property type="entry name" value="HAD-like_sf"/>
</dbReference>
<dbReference type="HAMAP" id="MF_00495">
    <property type="entry name" value="GPH_hydrolase_bact"/>
    <property type="match status" value="1"/>
</dbReference>
<comment type="pathway">
    <text evidence="3 10">Organic acid metabolism; glycolate biosynthesis; glycolate from 2-phosphoglycolate: step 1/1.</text>
</comment>
<dbReference type="SFLD" id="SFLDG01129">
    <property type="entry name" value="C1.5:_HAD__Beta-PGM__Phosphata"/>
    <property type="match status" value="1"/>
</dbReference>
<dbReference type="InterPro" id="IPR041492">
    <property type="entry name" value="HAD_2"/>
</dbReference>
<dbReference type="InterPro" id="IPR023198">
    <property type="entry name" value="PGP-like_dom2"/>
</dbReference>
<dbReference type="NCBIfam" id="TIGR01549">
    <property type="entry name" value="HAD-SF-IA-v1"/>
    <property type="match status" value="1"/>
</dbReference>
<comment type="function">
    <text evidence="10">Specifically catalyzes the dephosphorylation of 2-phosphoglycolate. Is involved in the dissimilation of the intracellular 2-phosphoglycolate formed during the DNA repair of 3'-phosphoglycolate ends, a major class of DNA lesions induced by oxidative stress.</text>
</comment>
<feature type="binding site" evidence="10">
    <location>
        <position position="173"/>
    </location>
    <ligand>
        <name>Mg(2+)</name>
        <dbReference type="ChEBI" id="CHEBI:18420"/>
    </ligand>
</feature>
<keyword evidence="9 10" id="KW-0119">Carbohydrate metabolism</keyword>
<dbReference type="PRINTS" id="PR00413">
    <property type="entry name" value="HADHALOGNASE"/>
</dbReference>
<dbReference type="NCBIfam" id="TIGR01509">
    <property type="entry name" value="HAD-SF-IA-v3"/>
    <property type="match status" value="1"/>
</dbReference>
<evidence type="ECO:0000256" key="1">
    <source>
        <dbReference type="ARBA" id="ARBA00000830"/>
    </source>
</evidence>
<dbReference type="InterPro" id="IPR006439">
    <property type="entry name" value="HAD-SF_hydro_IA"/>
</dbReference>
<dbReference type="FunFam" id="3.40.50.1000:FF:000022">
    <property type="entry name" value="Phosphoglycolate phosphatase"/>
    <property type="match status" value="1"/>
</dbReference>
<dbReference type="GO" id="GO:0046295">
    <property type="term" value="P:glycolate biosynthetic process"/>
    <property type="evidence" value="ECO:0007669"/>
    <property type="project" value="UniProtKB-UniRule"/>
</dbReference>
<evidence type="ECO:0000256" key="6">
    <source>
        <dbReference type="ARBA" id="ARBA00022723"/>
    </source>
</evidence>
<dbReference type="Proteomes" id="UP000463224">
    <property type="component" value="Unassembled WGS sequence"/>
</dbReference>
<evidence type="ECO:0000313" key="12">
    <source>
        <dbReference type="Proteomes" id="UP000463224"/>
    </source>
</evidence>
<feature type="binding site" evidence="10">
    <location>
        <position position="11"/>
    </location>
    <ligand>
        <name>Mg(2+)</name>
        <dbReference type="ChEBI" id="CHEBI:18420"/>
    </ligand>
</feature>
<organism evidence="11 12">
    <name type="scientific">Nitratireductor arenosus</name>
    <dbReference type="NCBI Taxonomy" id="2682096"/>
    <lineage>
        <taxon>Bacteria</taxon>
        <taxon>Pseudomonadati</taxon>
        <taxon>Pseudomonadota</taxon>
        <taxon>Alphaproteobacteria</taxon>
        <taxon>Hyphomicrobiales</taxon>
        <taxon>Phyllobacteriaceae</taxon>
        <taxon>Nitratireductor</taxon>
    </lineage>
</organism>
<feature type="active site" description="Nucleophile" evidence="10">
    <location>
        <position position="11"/>
    </location>
</feature>
<evidence type="ECO:0000256" key="4">
    <source>
        <dbReference type="ARBA" id="ARBA00006171"/>
    </source>
</evidence>
<comment type="caution">
    <text evidence="11">The sequence shown here is derived from an EMBL/GenBank/DDBJ whole genome shotgun (WGS) entry which is preliminary data.</text>
</comment>
<name>A0A844QEK4_9HYPH</name>
<evidence type="ECO:0000256" key="2">
    <source>
        <dbReference type="ARBA" id="ARBA00001946"/>
    </source>
</evidence>
<proteinExistence type="inferred from homology"/>
<reference evidence="11 12" key="1">
    <citation type="submission" date="2019-12" db="EMBL/GenBank/DDBJ databases">
        <title>Nitratireductor arenosus sp. nov., Isolated from sea sand, Jeju island, South Korea.</title>
        <authorList>
            <person name="Kim W."/>
        </authorList>
    </citation>
    <scope>NUCLEOTIDE SEQUENCE [LARGE SCALE GENOMIC DNA]</scope>
    <source>
        <strain evidence="11 12">CAU 1489</strain>
    </source>
</reference>
<comment type="catalytic activity">
    <reaction evidence="1 10">
        <text>2-phosphoglycolate + H2O = glycolate + phosphate</text>
        <dbReference type="Rhea" id="RHEA:14369"/>
        <dbReference type="ChEBI" id="CHEBI:15377"/>
        <dbReference type="ChEBI" id="CHEBI:29805"/>
        <dbReference type="ChEBI" id="CHEBI:43474"/>
        <dbReference type="ChEBI" id="CHEBI:58033"/>
        <dbReference type="EC" id="3.1.3.18"/>
    </reaction>
</comment>
<evidence type="ECO:0000256" key="10">
    <source>
        <dbReference type="HAMAP-Rule" id="MF_00495"/>
    </source>
</evidence>
<dbReference type="NCBIfam" id="TIGR01449">
    <property type="entry name" value="PGP_bact"/>
    <property type="match status" value="1"/>
</dbReference>
<dbReference type="InterPro" id="IPR050155">
    <property type="entry name" value="HAD-like_hydrolase_sf"/>
</dbReference>
<keyword evidence="8 10" id="KW-0460">Magnesium</keyword>
<dbReference type="GO" id="GO:0008967">
    <property type="term" value="F:phosphoglycolate phosphatase activity"/>
    <property type="evidence" value="ECO:0007669"/>
    <property type="project" value="UniProtKB-UniRule"/>
</dbReference>
<keyword evidence="7 10" id="KW-0378">Hydrolase</keyword>
<evidence type="ECO:0000256" key="9">
    <source>
        <dbReference type="ARBA" id="ARBA00023277"/>
    </source>
</evidence>
<evidence type="ECO:0000256" key="7">
    <source>
        <dbReference type="ARBA" id="ARBA00022801"/>
    </source>
</evidence>
<gene>
    <name evidence="11" type="primary">gph</name>
    <name evidence="11" type="ORF">GN330_10905</name>
</gene>
<dbReference type="Pfam" id="PF13419">
    <property type="entry name" value="HAD_2"/>
    <property type="match status" value="1"/>
</dbReference>
<dbReference type="GO" id="GO:0046872">
    <property type="term" value="F:metal ion binding"/>
    <property type="evidence" value="ECO:0007669"/>
    <property type="project" value="UniProtKB-KW"/>
</dbReference>
<dbReference type="PANTHER" id="PTHR43434:SF1">
    <property type="entry name" value="PHOSPHOGLYCOLATE PHOSPHATASE"/>
    <property type="match status" value="1"/>
</dbReference>
<sequence>MKRPSPVIVFDLDGTLIDTAPDLIASLNHALADHGLAPVSPASMRAFAGLGGKAMIERVHAERRVRLEPETSALMVETFLAHYGDTIPGTSLPYHGATPALERLAAAGFALAICTNKPQAMTERLLEALKLTAYFSAVCGADRFSFRKPDPRHLTETIALAGADPRRAVMIGDSRNDVATAKAAGIPVVAVEHGYSDIPVRALEPSRVISHFDELTAELAQRLIDGTLDG</sequence>
<evidence type="ECO:0000313" key="11">
    <source>
        <dbReference type="EMBL" id="MVA97752.1"/>
    </source>
</evidence>
<dbReference type="GO" id="GO:0005829">
    <property type="term" value="C:cytosol"/>
    <property type="evidence" value="ECO:0007669"/>
    <property type="project" value="TreeGrafter"/>
</dbReference>
<dbReference type="EC" id="3.1.3.18" evidence="5 10"/>
<comment type="cofactor">
    <cofactor evidence="2 10">
        <name>Mg(2+)</name>
        <dbReference type="ChEBI" id="CHEBI:18420"/>
    </cofactor>
</comment>
<comment type="similarity">
    <text evidence="4 10">Belongs to the HAD-like hydrolase superfamily. CbbY/CbbZ/Gph/YieH family.</text>
</comment>
<dbReference type="GO" id="GO:0005975">
    <property type="term" value="P:carbohydrate metabolic process"/>
    <property type="evidence" value="ECO:0007669"/>
    <property type="project" value="InterPro"/>
</dbReference>
<dbReference type="AlphaFoldDB" id="A0A844QEK4"/>
<dbReference type="GO" id="GO:0006281">
    <property type="term" value="P:DNA repair"/>
    <property type="evidence" value="ECO:0007669"/>
    <property type="project" value="TreeGrafter"/>
</dbReference>
<protein>
    <recommendedName>
        <fullName evidence="5 10">Phosphoglycolate phosphatase</fullName>
        <shortName evidence="10">PGP</shortName>
        <shortName evidence="10">PGPase</shortName>
        <ecNumber evidence="5 10">3.1.3.18</ecNumber>
    </recommendedName>
</protein>
<dbReference type="EMBL" id="WPHG01000002">
    <property type="protein sequence ID" value="MVA97752.1"/>
    <property type="molecule type" value="Genomic_DNA"/>
</dbReference>
<dbReference type="UniPathway" id="UPA00865">
    <property type="reaction ID" value="UER00834"/>
</dbReference>
<feature type="binding site" evidence="10">
    <location>
        <position position="13"/>
    </location>
    <ligand>
        <name>Mg(2+)</name>
        <dbReference type="ChEBI" id="CHEBI:18420"/>
    </ligand>
</feature>
<dbReference type="Gene3D" id="3.40.50.1000">
    <property type="entry name" value="HAD superfamily/HAD-like"/>
    <property type="match status" value="1"/>
</dbReference>
<dbReference type="RefSeq" id="WP_156712676.1">
    <property type="nucleotide sequence ID" value="NZ_WPHG01000002.1"/>
</dbReference>
<dbReference type="SFLD" id="SFLDS00003">
    <property type="entry name" value="Haloacid_Dehalogenase"/>
    <property type="match status" value="1"/>
</dbReference>
<dbReference type="InterPro" id="IPR037512">
    <property type="entry name" value="PGPase_prok"/>
</dbReference>
<accession>A0A844QEK4</accession>
<evidence type="ECO:0000256" key="8">
    <source>
        <dbReference type="ARBA" id="ARBA00022842"/>
    </source>
</evidence>
<dbReference type="Gene3D" id="1.10.150.240">
    <property type="entry name" value="Putative phosphatase, domain 2"/>
    <property type="match status" value="1"/>
</dbReference>
<dbReference type="InterPro" id="IPR023214">
    <property type="entry name" value="HAD_sf"/>
</dbReference>
<dbReference type="SUPFAM" id="SSF56784">
    <property type="entry name" value="HAD-like"/>
    <property type="match status" value="1"/>
</dbReference>
<keyword evidence="6 10" id="KW-0479">Metal-binding</keyword>
<dbReference type="PANTHER" id="PTHR43434">
    <property type="entry name" value="PHOSPHOGLYCOLATE PHOSPHATASE"/>
    <property type="match status" value="1"/>
</dbReference>
<evidence type="ECO:0000256" key="3">
    <source>
        <dbReference type="ARBA" id="ARBA00004818"/>
    </source>
</evidence>
<keyword evidence="12" id="KW-1185">Reference proteome</keyword>
<evidence type="ECO:0000256" key="5">
    <source>
        <dbReference type="ARBA" id="ARBA00013078"/>
    </source>
</evidence>